<keyword evidence="1" id="KW-0812">Transmembrane</keyword>
<name>A0A3N4KLT3_9PEZI</name>
<feature type="transmembrane region" description="Helical" evidence="1">
    <location>
        <begin position="79"/>
        <end position="99"/>
    </location>
</feature>
<protein>
    <submittedName>
        <fullName evidence="2">Uncharacterized protein</fullName>
    </submittedName>
</protein>
<keyword evidence="1" id="KW-1133">Transmembrane helix</keyword>
<dbReference type="AlphaFoldDB" id="A0A3N4KLT3"/>
<dbReference type="EMBL" id="ML119135">
    <property type="protein sequence ID" value="RPB11523.1"/>
    <property type="molecule type" value="Genomic_DNA"/>
</dbReference>
<evidence type="ECO:0000313" key="3">
    <source>
        <dbReference type="Proteomes" id="UP000277580"/>
    </source>
</evidence>
<sequence>MWAKIFFFGVNPFVVWWHVLYVERTVNPFYNPRYVLNNSAMQGHFAGLVILGAFLTPINAIVLWPFLRSFHDCKHLIKVWFFWMIYCLLVLLYIFASLIQFVSPFISGRIAWRAGYNNVCKGHDTRVYLDVNPGEPARMLRFGDIKGGDGFEMMMEPDPYTIWGFDNRGTYNFTIIGQSSQPWERINYDLANSTYTVYLGNTTVNTGQFHTGRHFAMPDLKLTGDTLAFAEACVFDPTLKIYEDKEVFMRSVQFGLCSKLQLCAASEIEVEGMKVAVPTGLFVLMRAGRRKTGCCKGEITPGIDARGG</sequence>
<keyword evidence="1" id="KW-0472">Membrane</keyword>
<reference evidence="2 3" key="1">
    <citation type="journal article" date="2018" name="Nat. Ecol. Evol.">
        <title>Pezizomycetes genomes reveal the molecular basis of ectomycorrhizal truffle lifestyle.</title>
        <authorList>
            <person name="Murat C."/>
            <person name="Payen T."/>
            <person name="Noel B."/>
            <person name="Kuo A."/>
            <person name="Morin E."/>
            <person name="Chen J."/>
            <person name="Kohler A."/>
            <person name="Krizsan K."/>
            <person name="Balestrini R."/>
            <person name="Da Silva C."/>
            <person name="Montanini B."/>
            <person name="Hainaut M."/>
            <person name="Levati E."/>
            <person name="Barry K.W."/>
            <person name="Belfiori B."/>
            <person name="Cichocki N."/>
            <person name="Clum A."/>
            <person name="Dockter R.B."/>
            <person name="Fauchery L."/>
            <person name="Guy J."/>
            <person name="Iotti M."/>
            <person name="Le Tacon F."/>
            <person name="Lindquist E.A."/>
            <person name="Lipzen A."/>
            <person name="Malagnac F."/>
            <person name="Mello A."/>
            <person name="Molinier V."/>
            <person name="Miyauchi S."/>
            <person name="Poulain J."/>
            <person name="Riccioni C."/>
            <person name="Rubini A."/>
            <person name="Sitrit Y."/>
            <person name="Splivallo R."/>
            <person name="Traeger S."/>
            <person name="Wang M."/>
            <person name="Zifcakova L."/>
            <person name="Wipf D."/>
            <person name="Zambonelli A."/>
            <person name="Paolocci F."/>
            <person name="Nowrousian M."/>
            <person name="Ottonello S."/>
            <person name="Baldrian P."/>
            <person name="Spatafora J.W."/>
            <person name="Henrissat B."/>
            <person name="Nagy L.G."/>
            <person name="Aury J.M."/>
            <person name="Wincker P."/>
            <person name="Grigoriev I.V."/>
            <person name="Bonfante P."/>
            <person name="Martin F.M."/>
        </authorList>
    </citation>
    <scope>NUCLEOTIDE SEQUENCE [LARGE SCALE GENOMIC DNA]</scope>
    <source>
        <strain evidence="2 3">CCBAS932</strain>
    </source>
</reference>
<dbReference type="OrthoDB" id="5276365at2759"/>
<evidence type="ECO:0000256" key="1">
    <source>
        <dbReference type="SAM" id="Phobius"/>
    </source>
</evidence>
<feature type="transmembrane region" description="Helical" evidence="1">
    <location>
        <begin position="42"/>
        <end position="67"/>
    </location>
</feature>
<gene>
    <name evidence="2" type="ORF">P167DRAFT_575266</name>
</gene>
<dbReference type="Proteomes" id="UP000277580">
    <property type="component" value="Unassembled WGS sequence"/>
</dbReference>
<proteinExistence type="predicted"/>
<accession>A0A3N4KLT3</accession>
<dbReference type="InParanoid" id="A0A3N4KLT3"/>
<evidence type="ECO:0000313" key="2">
    <source>
        <dbReference type="EMBL" id="RPB11523.1"/>
    </source>
</evidence>
<organism evidence="2 3">
    <name type="scientific">Morchella conica CCBAS932</name>
    <dbReference type="NCBI Taxonomy" id="1392247"/>
    <lineage>
        <taxon>Eukaryota</taxon>
        <taxon>Fungi</taxon>
        <taxon>Dikarya</taxon>
        <taxon>Ascomycota</taxon>
        <taxon>Pezizomycotina</taxon>
        <taxon>Pezizomycetes</taxon>
        <taxon>Pezizales</taxon>
        <taxon>Morchellaceae</taxon>
        <taxon>Morchella</taxon>
    </lineage>
</organism>
<keyword evidence="3" id="KW-1185">Reference proteome</keyword>
<feature type="transmembrane region" description="Helical" evidence="1">
    <location>
        <begin position="5"/>
        <end position="22"/>
    </location>
</feature>